<accession>A0A354YU79</accession>
<dbReference type="AlphaFoldDB" id="A0A354YU79"/>
<dbReference type="STRING" id="378794.GCA_001570625_01668"/>
<proteinExistence type="predicted"/>
<protein>
    <recommendedName>
        <fullName evidence="2">GerMN domain-containing protein</fullName>
    </recommendedName>
</protein>
<gene>
    <name evidence="3" type="ORF">DDZ44_02960</name>
</gene>
<dbReference type="RefSeq" id="WP_276619796.1">
    <property type="nucleotide sequence ID" value="NZ_DCDX01000090.1"/>
</dbReference>
<dbReference type="PROSITE" id="PS51257">
    <property type="entry name" value="PROKAR_LIPOPROTEIN"/>
    <property type="match status" value="1"/>
</dbReference>
<keyword evidence="1" id="KW-0732">Signal</keyword>
<dbReference type="Pfam" id="PF10646">
    <property type="entry name" value="Germane"/>
    <property type="match status" value="1"/>
</dbReference>
<organism evidence="3 4">
    <name type="scientific">Syntrophomonas wolfei</name>
    <dbReference type="NCBI Taxonomy" id="863"/>
    <lineage>
        <taxon>Bacteria</taxon>
        <taxon>Bacillati</taxon>
        <taxon>Bacillota</taxon>
        <taxon>Clostridia</taxon>
        <taxon>Eubacteriales</taxon>
        <taxon>Syntrophomonadaceae</taxon>
        <taxon>Syntrophomonas</taxon>
    </lineage>
</organism>
<dbReference type="SMART" id="SM00909">
    <property type="entry name" value="Germane"/>
    <property type="match status" value="1"/>
</dbReference>
<name>A0A354YU79_9FIRM</name>
<sequence length="196" mass="21880">MTSKVISILAVILLVLCLLSGGCSSIAPAQNLKAWKDLIKLAPEDNTKKEVKKNPEELIPAREKGESISIKLYFAQADKEELVMERREITRTEGIARSTMQELLKGSDNPAYRNVFPEGTRLLDINLKPDGTCILDFSSELRRLENGTEEKQMIDAVCQTLAQFPAVKQLVFMIDGREIDIIKGEVDFSSPIKVSQ</sequence>
<evidence type="ECO:0000313" key="3">
    <source>
        <dbReference type="EMBL" id="HBK52885.1"/>
    </source>
</evidence>
<evidence type="ECO:0000313" key="4">
    <source>
        <dbReference type="Proteomes" id="UP000263273"/>
    </source>
</evidence>
<evidence type="ECO:0000259" key="2">
    <source>
        <dbReference type="SMART" id="SM00909"/>
    </source>
</evidence>
<feature type="domain" description="GerMN" evidence="2">
    <location>
        <begin position="96"/>
        <end position="183"/>
    </location>
</feature>
<feature type="signal peptide" evidence="1">
    <location>
        <begin position="1"/>
        <end position="29"/>
    </location>
</feature>
<evidence type="ECO:0000256" key="1">
    <source>
        <dbReference type="SAM" id="SignalP"/>
    </source>
</evidence>
<dbReference type="InterPro" id="IPR019606">
    <property type="entry name" value="GerMN"/>
</dbReference>
<dbReference type="Proteomes" id="UP000263273">
    <property type="component" value="Unassembled WGS sequence"/>
</dbReference>
<reference evidence="3 4" key="1">
    <citation type="journal article" date="2018" name="Nat. Biotechnol.">
        <title>A standardized bacterial taxonomy based on genome phylogeny substantially revises the tree of life.</title>
        <authorList>
            <person name="Parks D.H."/>
            <person name="Chuvochina M."/>
            <person name="Waite D.W."/>
            <person name="Rinke C."/>
            <person name="Skarshewski A."/>
            <person name="Chaumeil P.A."/>
            <person name="Hugenholtz P."/>
        </authorList>
    </citation>
    <scope>NUCLEOTIDE SEQUENCE [LARGE SCALE GENOMIC DNA]</scope>
    <source>
        <strain evidence="3">UBA10948</strain>
    </source>
</reference>
<dbReference type="EMBL" id="DNZF01000060">
    <property type="protein sequence ID" value="HBK52885.1"/>
    <property type="molecule type" value="Genomic_DNA"/>
</dbReference>
<comment type="caution">
    <text evidence="3">The sequence shown here is derived from an EMBL/GenBank/DDBJ whole genome shotgun (WGS) entry which is preliminary data.</text>
</comment>
<feature type="chain" id="PRO_5016708863" description="GerMN domain-containing protein" evidence="1">
    <location>
        <begin position="30"/>
        <end position="196"/>
    </location>
</feature>